<evidence type="ECO:0000313" key="3">
    <source>
        <dbReference type="Proteomes" id="UP001597183"/>
    </source>
</evidence>
<accession>A0ABW4A7L4</accession>
<comment type="caution">
    <text evidence="2">The sequence shown here is derived from an EMBL/GenBank/DDBJ whole genome shotgun (WGS) entry which is preliminary data.</text>
</comment>
<name>A0ABW4A7L4_9ACTN</name>
<evidence type="ECO:0000313" key="2">
    <source>
        <dbReference type="EMBL" id="MFD1366766.1"/>
    </source>
</evidence>
<organism evidence="2 3">
    <name type="scientific">Actinoplanes sichuanensis</name>
    <dbReference type="NCBI Taxonomy" id="512349"/>
    <lineage>
        <taxon>Bacteria</taxon>
        <taxon>Bacillati</taxon>
        <taxon>Actinomycetota</taxon>
        <taxon>Actinomycetes</taxon>
        <taxon>Micromonosporales</taxon>
        <taxon>Micromonosporaceae</taxon>
        <taxon>Actinoplanes</taxon>
    </lineage>
</organism>
<dbReference type="Proteomes" id="UP001597183">
    <property type="component" value="Unassembled WGS sequence"/>
</dbReference>
<dbReference type="InterPro" id="IPR027051">
    <property type="entry name" value="XdhC_Rossmann_dom"/>
</dbReference>
<sequence length="160" mass="17350">MTDEGSPRRLIAVFESPVSEMLFRFGVELGFRTVLVEPDPTRLAGTPRPHGDTYVSDLVAAAADEHTDILLTDHHRPEIGALLKEALAGRSRWIGILGNPRAEGPHVAALRELGVPDDEISRVRRPVGLNIGSRTPPEIAVAVLAGLIADRNHRPGGFEF</sequence>
<dbReference type="Pfam" id="PF13478">
    <property type="entry name" value="XdhC_C"/>
    <property type="match status" value="1"/>
</dbReference>
<keyword evidence="3" id="KW-1185">Reference proteome</keyword>
<dbReference type="PANTHER" id="PTHR30388:SF6">
    <property type="entry name" value="XANTHINE DEHYDROGENASE SUBUNIT A-RELATED"/>
    <property type="match status" value="1"/>
</dbReference>
<dbReference type="Gene3D" id="3.40.50.720">
    <property type="entry name" value="NAD(P)-binding Rossmann-like Domain"/>
    <property type="match status" value="1"/>
</dbReference>
<dbReference type="EMBL" id="JBHTMK010000019">
    <property type="protein sequence ID" value="MFD1366766.1"/>
    <property type="molecule type" value="Genomic_DNA"/>
</dbReference>
<gene>
    <name evidence="2" type="ORF">ACFQ5G_15540</name>
</gene>
<evidence type="ECO:0000259" key="1">
    <source>
        <dbReference type="Pfam" id="PF13478"/>
    </source>
</evidence>
<reference evidence="3" key="1">
    <citation type="journal article" date="2019" name="Int. J. Syst. Evol. Microbiol.">
        <title>The Global Catalogue of Microorganisms (GCM) 10K type strain sequencing project: providing services to taxonomists for standard genome sequencing and annotation.</title>
        <authorList>
            <consortium name="The Broad Institute Genomics Platform"/>
            <consortium name="The Broad Institute Genome Sequencing Center for Infectious Disease"/>
            <person name="Wu L."/>
            <person name="Ma J."/>
        </authorList>
    </citation>
    <scope>NUCLEOTIDE SEQUENCE [LARGE SCALE GENOMIC DNA]</scope>
    <source>
        <strain evidence="3">CCM 7526</strain>
    </source>
</reference>
<proteinExistence type="predicted"/>
<dbReference type="RefSeq" id="WP_317788020.1">
    <property type="nucleotide sequence ID" value="NZ_AP028461.1"/>
</dbReference>
<dbReference type="InterPro" id="IPR052698">
    <property type="entry name" value="MoCofactor_Util/Proc"/>
</dbReference>
<protein>
    <submittedName>
        <fullName evidence="2">XdhC family protein</fullName>
    </submittedName>
</protein>
<dbReference type="PANTHER" id="PTHR30388">
    <property type="entry name" value="ALDEHYDE OXIDOREDUCTASE MOLYBDENUM COFACTOR ASSEMBLY PROTEIN"/>
    <property type="match status" value="1"/>
</dbReference>
<feature type="domain" description="XdhC Rossmann" evidence="1">
    <location>
        <begin position="10"/>
        <end position="146"/>
    </location>
</feature>